<organism evidence="6 7">
    <name type="scientific">Cordyceps confragosa</name>
    <name type="common">Lecanicillium lecanii</name>
    <dbReference type="NCBI Taxonomy" id="2714763"/>
    <lineage>
        <taxon>Eukaryota</taxon>
        <taxon>Fungi</taxon>
        <taxon>Dikarya</taxon>
        <taxon>Ascomycota</taxon>
        <taxon>Pezizomycotina</taxon>
        <taxon>Sordariomycetes</taxon>
        <taxon>Hypocreomycetidae</taxon>
        <taxon>Hypocreales</taxon>
        <taxon>Cordycipitaceae</taxon>
        <taxon>Akanthomyces</taxon>
    </lineage>
</organism>
<dbReference type="GO" id="GO:0050897">
    <property type="term" value="F:cobalt ion binding"/>
    <property type="evidence" value="ECO:0007669"/>
    <property type="project" value="TreeGrafter"/>
</dbReference>
<keyword evidence="3 5" id="KW-1133">Transmembrane helix</keyword>
<dbReference type="Gene3D" id="1.20.58.340">
    <property type="entry name" value="Magnesium transport protein CorA, transmembrane region"/>
    <property type="match status" value="1"/>
</dbReference>
<dbReference type="EMBL" id="LUKN01000599">
    <property type="protein sequence ID" value="OAR02620.1"/>
    <property type="molecule type" value="Genomic_DNA"/>
</dbReference>
<evidence type="ECO:0000256" key="4">
    <source>
        <dbReference type="ARBA" id="ARBA00023136"/>
    </source>
</evidence>
<dbReference type="OMA" id="WSCFKIK"/>
<comment type="caution">
    <text evidence="6">The sequence shown here is derived from an EMBL/GenBank/DDBJ whole genome shotgun (WGS) entry which is preliminary data.</text>
</comment>
<evidence type="ECO:0000313" key="7">
    <source>
        <dbReference type="Proteomes" id="UP000243081"/>
    </source>
</evidence>
<protein>
    <submittedName>
        <fullName evidence="6">Uncharacterized protein</fullName>
    </submittedName>
</protein>
<dbReference type="SUPFAM" id="SSF144083">
    <property type="entry name" value="Magnesium transport protein CorA, transmembrane region"/>
    <property type="match status" value="1"/>
</dbReference>
<sequence length="426" mass="49111">MADASADPQCTKNCGPQEIWIWSETADQASADGNHNYADANTIRNCQTCKAKFSAEFNIPDIWWAEYNRRANGYFGSQDLLDGAENVTGYGKRGASSHFTSKPSLTLPQVTWSHFLTKQVHNADYRYEWIKINIFTQWFRSQRQVVLSFAQGKGKMETQDRIRETLLDSLVARELIDPFWVYHKLLSLVLDLNDRSIWKFRDCVRPIETSKKHKAKPPDYFYLYNLARHGIHIAEVLGVTLETIQRINSRHRVWIEDSRQSIKPPLPGHAFIRSVEDRLSFYEQTVSSFRHRMLSTKDRLTNEINLSFNLIAQTDSKVTLAGGQTMKRLTIMSVVFLPATFVSAIFSTSFFNFSPEAKRWTVSPMFWVYWAVAIPVTIVIPVAWRLWDLWEHPALPRESPRDEGGAANATSQCKPLLPRLKNAFRQ</sequence>
<dbReference type="GO" id="GO:0005886">
    <property type="term" value="C:plasma membrane"/>
    <property type="evidence" value="ECO:0007669"/>
    <property type="project" value="UniProtKB-SubCell"/>
</dbReference>
<comment type="subcellular location">
    <subcellularLocation>
        <location evidence="1">Cell membrane</location>
        <topology evidence="1">Multi-pass membrane protein</topology>
    </subcellularLocation>
</comment>
<dbReference type="PANTHER" id="PTHR46494:SF1">
    <property type="entry name" value="CORA FAMILY METAL ION TRANSPORTER (EUROFUNG)"/>
    <property type="match status" value="1"/>
</dbReference>
<reference evidence="6 7" key="1">
    <citation type="submission" date="2016-03" db="EMBL/GenBank/DDBJ databases">
        <title>Fine-scale spatial genetic structure of a fungal parasite of coffee scale insects.</title>
        <authorList>
            <person name="Jackson D."/>
            <person name="Zemenick K.A."/>
            <person name="Malloure B."/>
            <person name="Quandt C.A."/>
            <person name="James T.Y."/>
        </authorList>
    </citation>
    <scope>NUCLEOTIDE SEQUENCE [LARGE SCALE GENOMIC DNA]</scope>
    <source>
        <strain evidence="6 7">UM487</strain>
    </source>
</reference>
<proteinExistence type="predicted"/>
<evidence type="ECO:0000256" key="3">
    <source>
        <dbReference type="ARBA" id="ARBA00022989"/>
    </source>
</evidence>
<evidence type="ECO:0000313" key="6">
    <source>
        <dbReference type="EMBL" id="OAR02620.1"/>
    </source>
</evidence>
<keyword evidence="2 5" id="KW-0812">Transmembrane</keyword>
<dbReference type="GO" id="GO:0015087">
    <property type="term" value="F:cobalt ion transmembrane transporter activity"/>
    <property type="evidence" value="ECO:0007669"/>
    <property type="project" value="TreeGrafter"/>
</dbReference>
<accession>A0A179ILM7</accession>
<keyword evidence="4 5" id="KW-0472">Membrane</keyword>
<dbReference type="AlphaFoldDB" id="A0A179ILM7"/>
<dbReference type="Pfam" id="PF01544">
    <property type="entry name" value="CorA"/>
    <property type="match status" value="1"/>
</dbReference>
<name>A0A179ILM7_CORDF</name>
<evidence type="ECO:0000256" key="2">
    <source>
        <dbReference type="ARBA" id="ARBA00022692"/>
    </source>
</evidence>
<dbReference type="PANTHER" id="PTHR46494">
    <property type="entry name" value="CORA FAMILY METAL ION TRANSPORTER (EUROFUNG)"/>
    <property type="match status" value="1"/>
</dbReference>
<dbReference type="InterPro" id="IPR045863">
    <property type="entry name" value="CorA_TM1_TM2"/>
</dbReference>
<dbReference type="GO" id="GO:0000287">
    <property type="term" value="F:magnesium ion binding"/>
    <property type="evidence" value="ECO:0007669"/>
    <property type="project" value="TreeGrafter"/>
</dbReference>
<keyword evidence="7" id="KW-1185">Reference proteome</keyword>
<evidence type="ECO:0000256" key="1">
    <source>
        <dbReference type="ARBA" id="ARBA00004651"/>
    </source>
</evidence>
<dbReference type="InterPro" id="IPR002523">
    <property type="entry name" value="MgTranspt_CorA/ZnTranspt_ZntB"/>
</dbReference>
<feature type="transmembrane region" description="Helical" evidence="5">
    <location>
        <begin position="334"/>
        <end position="354"/>
    </location>
</feature>
<dbReference type="OrthoDB" id="5207033at2759"/>
<feature type="transmembrane region" description="Helical" evidence="5">
    <location>
        <begin position="366"/>
        <end position="387"/>
    </location>
</feature>
<evidence type="ECO:0000256" key="5">
    <source>
        <dbReference type="SAM" id="Phobius"/>
    </source>
</evidence>
<gene>
    <name evidence="6" type="ORF">LLEC1_07154</name>
</gene>
<dbReference type="GO" id="GO:0015095">
    <property type="term" value="F:magnesium ion transmembrane transporter activity"/>
    <property type="evidence" value="ECO:0007669"/>
    <property type="project" value="TreeGrafter"/>
</dbReference>
<dbReference type="Proteomes" id="UP000243081">
    <property type="component" value="Unassembled WGS sequence"/>
</dbReference>